<protein>
    <recommendedName>
        <fullName evidence="3">Teneurin-like YD-shell domain-containing protein</fullName>
    </recommendedName>
</protein>
<dbReference type="RefSeq" id="WP_319062473.1">
    <property type="nucleotide sequence ID" value="NZ_JARAYT010000006.1"/>
</dbReference>
<name>A0ABU4NK94_9ACTN</name>
<reference evidence="4 5" key="1">
    <citation type="journal article" date="2023" name="Microb. Genom.">
        <title>Mesoterricola silvestris gen. nov., sp. nov., Mesoterricola sediminis sp. nov., Geothrix oryzae sp. nov., Geothrix edaphica sp. nov., Geothrix rubra sp. nov., and Geothrix limicola sp. nov., six novel members of Acidobacteriota isolated from soils.</title>
        <authorList>
            <person name="Weisberg A.J."/>
            <person name="Pearce E."/>
            <person name="Kramer C.G."/>
            <person name="Chang J.H."/>
            <person name="Clarke C.R."/>
        </authorList>
    </citation>
    <scope>NUCLEOTIDE SEQUENCE [LARGE SCALE GENOMIC DNA]</scope>
    <source>
        <strain evidence="4 5">ID09-01A</strain>
    </source>
</reference>
<dbReference type="PANTHER" id="PTHR32305:SF15">
    <property type="entry name" value="PROTEIN RHSA-RELATED"/>
    <property type="match status" value="1"/>
</dbReference>
<proteinExistence type="predicted"/>
<evidence type="ECO:0000313" key="5">
    <source>
        <dbReference type="Proteomes" id="UP001271274"/>
    </source>
</evidence>
<evidence type="ECO:0000256" key="1">
    <source>
        <dbReference type="ARBA" id="ARBA00022737"/>
    </source>
</evidence>
<evidence type="ECO:0000259" key="3">
    <source>
        <dbReference type="Pfam" id="PF25023"/>
    </source>
</evidence>
<feature type="domain" description="Teneurin-like YD-shell" evidence="3">
    <location>
        <begin position="936"/>
        <end position="1109"/>
    </location>
</feature>
<keyword evidence="1" id="KW-0677">Repeat</keyword>
<dbReference type="Gene3D" id="2.180.10.10">
    <property type="entry name" value="RHS repeat-associated core"/>
    <property type="match status" value="2"/>
</dbReference>
<dbReference type="InterPro" id="IPR006530">
    <property type="entry name" value="YD"/>
</dbReference>
<keyword evidence="5" id="KW-1185">Reference proteome</keyword>
<dbReference type="Proteomes" id="UP001271274">
    <property type="component" value="Unassembled WGS sequence"/>
</dbReference>
<dbReference type="Pfam" id="PF25023">
    <property type="entry name" value="TEN_YD-shell"/>
    <property type="match status" value="1"/>
</dbReference>
<dbReference type="NCBIfam" id="TIGR01643">
    <property type="entry name" value="YD_repeat_2x"/>
    <property type="match status" value="1"/>
</dbReference>
<feature type="region of interest" description="Disordered" evidence="2">
    <location>
        <begin position="857"/>
        <end position="888"/>
    </location>
</feature>
<sequence>MDADGNTVRLTYEIWTSTGTSALQTGTSAYTASGVAAPWTPGTALAPGSYKWRANVYDGSAWNGTWSAWQPFTVDTTKPAGTEVSSTDFPSAQWSGTPDSDGDFAGSFTFAPPATDVKDVQYRLDGGAWTTVATTGAAVTRTLTFKAGQHTVTARTRDAAANVSTEASYSFAAGKGAALTSPAEGDRPARRAILAAQGRTEYTGVRYQYRHGEADDTWKDVPLADVRRSSDNTAVSSWPVAVTNGKPASLWWNVTETLSNDGPIDVRAVFTDGTTTDASPEASVVIDRNAGEAPTAQVGPGSVNLLTGDYKLGAKDVSAFEVSVNRTASSRANPDDSEGQADIFGPGWVSSVSAETAGSGYTQLRKTSSTSVEILDADGGSTAFTATPAGGWSPEAGAGTLKLTGSLTGDTFTLKDTDATTTVFTKAGPGTTTWTLASSAAAVDDSTVTVVAETVPEGTGKVARPKYLISPTEAVSSATCQATPSTRGCRVVEFVYAATTTATGYTTAGDFGDFTGQVKEIKLWATDPAASTARSEALSVYRYDKGGRLRQQWNPHDSQATQVQYSYDSADRISSLRPGSDKPWNFHYGKAGSSLTAGEGMLLKVTRPTLAQGTADTPDSTATSTVVYDVALTGTKAPNQMGAATVNDWGQDEVPADATAVFPADSVPNSSTGADLSAAAYSRANITYIDANGRATNTAAAGGGLSLTEYDAHGNTVSTLSAANRELALGTGPAADAQLSTLNLTGLSTRERAERLSHRTVYSADGERVTQTYGPLHQVALTGDVTASGGSPALPGGSLVAAREHTVYHHDEGRPDGAAVSGQVTSTSTGAAIEGYANDADVRSTATTYDWSTGEEIATKDGSGNQLGATRSTYREDGRLESTSLPASSGSDAGTLLYMYYTEGGTGVCADRPEWAGLLCKTAPAGAVTGGGSNPDQLATTTYQYNRWGGVTSTAVTANGVTRTSAVTYDDAGRRVSASITGGTGTEVPATSYTFDTETGKTLTQSSGGKTVAYGYDSLGRLISYKDGSGNTTTTEYDDLDRPVKSANSTGARTDYSYTTGGELATVKDSVAGTFTADYNADGALVSQSLPGGYKLRITTDTLGRPAAREYTAADGTLVVADVAEYAITGQQIGHTQTDGTTVSTDYRYDAVGRLTKAADTAAAGCTTRTYAFDGNRNRTSRTVTSDDCDTATSDAVTEQTSYNYDSADRLVGSGRSYDAFGRTTGKDGVTLDYYTGDLLRTETKDDQRRTWALDGVGRMAVATTQSRGTDGTWTTTGTLTQHYGDSSGNPDWAEHSDGTMTRFVNDVSGALGATTSASGGVVLQLSNLHGDVSVRLDLDTPANSSAQRYDEYGVAQDGTGPTRYGWLGASQISSETLSGLTLTGVRVYDSSTGRFLQTDPQYAGGANAYAYCSADPVGCRDLSGLADYYRYYDLGKTKASSAKVFRYWKSHFKAIFPIPGRPDKITKEGQDFTLWPVVQGISMYFPMNVNSIGKSYLQLGARKGHPDWPGGWIGFDLYKKKGRMKLEVRGHLGGVAAICGRSCSEAAAAPYWDKLGSNLRKLVKKKF</sequence>
<dbReference type="InterPro" id="IPR022385">
    <property type="entry name" value="Rhs_assc_core"/>
</dbReference>
<feature type="compositionally biased region" description="Polar residues" evidence="2">
    <location>
        <begin position="862"/>
        <end position="872"/>
    </location>
</feature>
<evidence type="ECO:0000256" key="2">
    <source>
        <dbReference type="SAM" id="MobiDB-lite"/>
    </source>
</evidence>
<dbReference type="NCBIfam" id="TIGR03696">
    <property type="entry name" value="Rhs_assc_core"/>
    <property type="match status" value="1"/>
</dbReference>
<dbReference type="EMBL" id="JARAYU010000006">
    <property type="protein sequence ID" value="MDX3702124.1"/>
    <property type="molecule type" value="Genomic_DNA"/>
</dbReference>
<comment type="caution">
    <text evidence="4">The sequence shown here is derived from an EMBL/GenBank/DDBJ whole genome shotgun (WGS) entry which is preliminary data.</text>
</comment>
<dbReference type="PANTHER" id="PTHR32305">
    <property type="match status" value="1"/>
</dbReference>
<accession>A0ABU4NK94</accession>
<gene>
    <name evidence="4" type="ORF">PV662_20565</name>
</gene>
<dbReference type="InterPro" id="IPR056823">
    <property type="entry name" value="TEN-like_YD-shell"/>
</dbReference>
<evidence type="ECO:0000313" key="4">
    <source>
        <dbReference type="EMBL" id="MDX3702124.1"/>
    </source>
</evidence>
<dbReference type="InterPro" id="IPR050708">
    <property type="entry name" value="T6SS_VgrG/RHS"/>
</dbReference>
<organism evidence="4 5">
    <name type="scientific">Streptomyces europaeiscabiei</name>
    <dbReference type="NCBI Taxonomy" id="146819"/>
    <lineage>
        <taxon>Bacteria</taxon>
        <taxon>Bacillati</taxon>
        <taxon>Actinomycetota</taxon>
        <taxon>Actinomycetes</taxon>
        <taxon>Kitasatosporales</taxon>
        <taxon>Streptomycetaceae</taxon>
        <taxon>Streptomyces</taxon>
    </lineage>
</organism>